<organism evidence="4 5">
    <name type="scientific">Clostridium cadaveris</name>
    <dbReference type="NCBI Taxonomy" id="1529"/>
    <lineage>
        <taxon>Bacteria</taxon>
        <taxon>Bacillati</taxon>
        <taxon>Bacillota</taxon>
        <taxon>Clostridia</taxon>
        <taxon>Eubacteriales</taxon>
        <taxon>Clostridiaceae</taxon>
        <taxon>Clostridium</taxon>
    </lineage>
</organism>
<reference evidence="3 6" key="2">
    <citation type="submission" date="2018-03" db="EMBL/GenBank/DDBJ databases">
        <title>The uncultured portion of the human microbiome is neutrally assembled.</title>
        <authorList>
            <person name="Jeraldo P."/>
            <person name="Boardman L."/>
            <person name="White B.A."/>
            <person name="Nelson H."/>
            <person name="Goldenfeld N."/>
            <person name="Chia N."/>
        </authorList>
    </citation>
    <scope>NUCLEOTIDE SEQUENCE [LARGE SCALE GENOMIC DNA]</scope>
    <source>
        <strain evidence="3">CIM:MAG 903</strain>
    </source>
</reference>
<evidence type="ECO:0000313" key="3">
    <source>
        <dbReference type="EMBL" id="PWL51929.1"/>
    </source>
</evidence>
<evidence type="ECO:0000256" key="1">
    <source>
        <dbReference type="ARBA" id="ARBA00023125"/>
    </source>
</evidence>
<dbReference type="PROSITE" id="PS50943">
    <property type="entry name" value="HTH_CROC1"/>
    <property type="match status" value="1"/>
</dbReference>
<dbReference type="EMBL" id="QAMZ01000053">
    <property type="protein sequence ID" value="PWL51929.1"/>
    <property type="molecule type" value="Genomic_DNA"/>
</dbReference>
<dbReference type="PANTHER" id="PTHR46558">
    <property type="entry name" value="TRACRIPTIONAL REGULATORY PROTEIN-RELATED-RELATED"/>
    <property type="match status" value="1"/>
</dbReference>
<dbReference type="Gene3D" id="1.10.260.40">
    <property type="entry name" value="lambda repressor-like DNA-binding domains"/>
    <property type="match status" value="1"/>
</dbReference>
<feature type="domain" description="HTH cro/C1-type" evidence="2">
    <location>
        <begin position="31"/>
        <end position="85"/>
    </location>
</feature>
<dbReference type="EMBL" id="FOOE01000002">
    <property type="protein sequence ID" value="SFF54501.1"/>
    <property type="molecule type" value="Genomic_DNA"/>
</dbReference>
<protein>
    <submittedName>
        <fullName evidence="4">Helix-turn-helix domain-containing protein</fullName>
    </submittedName>
    <submittedName>
        <fullName evidence="3">XRE family transcriptional regulator</fullName>
    </submittedName>
</protein>
<dbReference type="RefSeq" id="WP_027637877.1">
    <property type="nucleotide sequence ID" value="NZ_BAAACD010000024.1"/>
</dbReference>
<dbReference type="OrthoDB" id="1623336at2"/>
<dbReference type="AlphaFoldDB" id="A0A1I2JP76"/>
<evidence type="ECO:0000313" key="6">
    <source>
        <dbReference type="Proteomes" id="UP000246114"/>
    </source>
</evidence>
<dbReference type="SMART" id="SM00530">
    <property type="entry name" value="HTH_XRE"/>
    <property type="match status" value="1"/>
</dbReference>
<dbReference type="Pfam" id="PF01381">
    <property type="entry name" value="HTH_3"/>
    <property type="match status" value="1"/>
</dbReference>
<accession>A0A1I2JP76</accession>
<keyword evidence="5" id="KW-1185">Reference proteome</keyword>
<dbReference type="Proteomes" id="UP000246114">
    <property type="component" value="Unassembled WGS sequence"/>
</dbReference>
<dbReference type="GeneID" id="90544329"/>
<dbReference type="Proteomes" id="UP000182135">
    <property type="component" value="Unassembled WGS sequence"/>
</dbReference>
<dbReference type="STRING" id="1529.SAMN04487885_102118"/>
<keyword evidence="1" id="KW-0238">DNA-binding</keyword>
<dbReference type="CDD" id="cd00093">
    <property type="entry name" value="HTH_XRE"/>
    <property type="match status" value="1"/>
</dbReference>
<dbReference type="InterPro" id="IPR001387">
    <property type="entry name" value="Cro/C1-type_HTH"/>
</dbReference>
<dbReference type="GO" id="GO:0003677">
    <property type="term" value="F:DNA binding"/>
    <property type="evidence" value="ECO:0007669"/>
    <property type="project" value="UniProtKB-KW"/>
</dbReference>
<evidence type="ECO:0000259" key="2">
    <source>
        <dbReference type="PROSITE" id="PS50943"/>
    </source>
</evidence>
<evidence type="ECO:0000313" key="4">
    <source>
        <dbReference type="EMBL" id="SFF54501.1"/>
    </source>
</evidence>
<name>A0A1I2JP76_9CLOT</name>
<dbReference type="InterPro" id="IPR010982">
    <property type="entry name" value="Lambda_DNA-bd_dom_sf"/>
</dbReference>
<dbReference type="SUPFAM" id="SSF47413">
    <property type="entry name" value="lambda repressor-like DNA-binding domains"/>
    <property type="match status" value="1"/>
</dbReference>
<sequence>MINDKNELQTNDIETSTITDFYLPAWLGEQIRFYRKKKEMKLETLAMHIHKSKATLSKYESGTIVVDILTLFKIAEILEVNIKQFLPYKEIKKKTLTDMIFDIDKPIYMYHFTNHTIHTSIMKMNLDKNTQEINVSLHYIIKNPEDLSLCSCVYHGTFRSSYSIATFLLNNHYNSLETAMITLSIALKKQSYYIGFLTGIHFDYLKPSVFKVLLTQTPFTGSNNELKKYLSFSKKDEQILKNKNYLTLSDN</sequence>
<proteinExistence type="predicted"/>
<reference evidence="4 5" key="1">
    <citation type="submission" date="2016-10" db="EMBL/GenBank/DDBJ databases">
        <authorList>
            <person name="de Groot N.N."/>
        </authorList>
    </citation>
    <scope>NUCLEOTIDE SEQUENCE [LARGE SCALE GENOMIC DNA]</scope>
    <source>
        <strain evidence="4 5">NLAE-zl-G419</strain>
    </source>
</reference>
<evidence type="ECO:0000313" key="5">
    <source>
        <dbReference type="Proteomes" id="UP000182135"/>
    </source>
</evidence>
<dbReference type="PANTHER" id="PTHR46558:SF11">
    <property type="entry name" value="HTH-TYPE TRANSCRIPTIONAL REGULATOR XRE"/>
    <property type="match status" value="1"/>
</dbReference>
<dbReference type="eggNOG" id="COG1396">
    <property type="taxonomic scope" value="Bacteria"/>
</dbReference>
<gene>
    <name evidence="3" type="ORF">DBY38_13390</name>
    <name evidence="4" type="ORF">SAMN04487885_102118</name>
</gene>